<gene>
    <name evidence="2" type="ORF">EDD31_0172</name>
</gene>
<dbReference type="EMBL" id="RKHK01000001">
    <property type="protein sequence ID" value="ROR71834.1"/>
    <property type="molecule type" value="Genomic_DNA"/>
</dbReference>
<evidence type="ECO:0000313" key="3">
    <source>
        <dbReference type="Proteomes" id="UP000280668"/>
    </source>
</evidence>
<reference evidence="2 3" key="1">
    <citation type="submission" date="2018-11" db="EMBL/GenBank/DDBJ databases">
        <title>Sequencing the genomes of 1000 actinobacteria strains.</title>
        <authorList>
            <person name="Klenk H.-P."/>
        </authorList>
    </citation>
    <scope>NUCLEOTIDE SEQUENCE [LARGE SCALE GENOMIC DNA]</scope>
    <source>
        <strain evidence="2 3">DSM 11294</strain>
    </source>
</reference>
<keyword evidence="1" id="KW-0472">Membrane</keyword>
<keyword evidence="1" id="KW-0812">Transmembrane</keyword>
<proteinExistence type="predicted"/>
<evidence type="ECO:0000313" key="2">
    <source>
        <dbReference type="EMBL" id="ROR71834.1"/>
    </source>
</evidence>
<dbReference type="Proteomes" id="UP000280668">
    <property type="component" value="Unassembled WGS sequence"/>
</dbReference>
<feature type="transmembrane region" description="Helical" evidence="1">
    <location>
        <begin position="39"/>
        <end position="57"/>
    </location>
</feature>
<comment type="caution">
    <text evidence="2">The sequence shown here is derived from an EMBL/GenBank/DDBJ whole genome shotgun (WGS) entry which is preliminary data.</text>
</comment>
<dbReference type="Pfam" id="PF02325">
    <property type="entry name" value="CCB3_YggT"/>
    <property type="match status" value="1"/>
</dbReference>
<organism evidence="2 3">
    <name type="scientific">Bogoriella caseilytica</name>
    <dbReference type="NCBI Taxonomy" id="56055"/>
    <lineage>
        <taxon>Bacteria</taxon>
        <taxon>Bacillati</taxon>
        <taxon>Actinomycetota</taxon>
        <taxon>Actinomycetes</taxon>
        <taxon>Micrococcales</taxon>
        <taxon>Bogoriellaceae</taxon>
        <taxon>Bogoriella</taxon>
    </lineage>
</organism>
<feature type="transmembrane region" description="Helical" evidence="1">
    <location>
        <begin position="78"/>
        <end position="101"/>
    </location>
</feature>
<dbReference type="AlphaFoldDB" id="A0A3N2B9Q9"/>
<sequence length="104" mass="11843">MLSFVYQTVQLALLLYMLLLFGRLALDWIQVFAREWRPSGLLLVIANVIYSLTDPPLRFLRRWIKPLPLGGMQLDLSFLVLVLGISLTRAIVLPIVFGFLASLL</sequence>
<name>A0A3N2B9Q9_9MICO</name>
<keyword evidence="1" id="KW-1133">Transmembrane helix</keyword>
<accession>A0A3N2B9Q9</accession>
<dbReference type="RefSeq" id="WP_245990710.1">
    <property type="nucleotide sequence ID" value="NZ_RKHK01000001.1"/>
</dbReference>
<dbReference type="GO" id="GO:0016020">
    <property type="term" value="C:membrane"/>
    <property type="evidence" value="ECO:0007669"/>
    <property type="project" value="InterPro"/>
</dbReference>
<dbReference type="InterPro" id="IPR003425">
    <property type="entry name" value="CCB3/YggT"/>
</dbReference>
<protein>
    <submittedName>
        <fullName evidence="2">YggT family protein</fullName>
    </submittedName>
</protein>
<feature type="transmembrane region" description="Helical" evidence="1">
    <location>
        <begin position="12"/>
        <end position="33"/>
    </location>
</feature>
<evidence type="ECO:0000256" key="1">
    <source>
        <dbReference type="SAM" id="Phobius"/>
    </source>
</evidence>
<keyword evidence="3" id="KW-1185">Reference proteome</keyword>